<dbReference type="Pfam" id="PF01784">
    <property type="entry name" value="DUF34_NIF3"/>
    <property type="match status" value="1"/>
</dbReference>
<sequence length="371" mass="41713">MKVKDVSRIIEELAPLSLAEDFDNVGLLVGKAEAEVNGILITLDCLESVVDEAIKKKCNLILTFHPIIFSGLKKLTGKNYVERVVIKAIQHQINIYAIHTALDNVHKGVNHEICNRIGLKKQQILIPKHKQIKKLVIHVPKSHTSQLQEALFQAGAGTIGNYDECSFSIEGQGSFKGNSDSNPNLGEKGKREIVQEHQLNFTFEPHKQHQILQAMKKAHPYEEVAYEVSTLENTHPQRGMGMLGEFEKPMNELDFLNHLKTSFNLHVIRHSGLLDKPIKRVAVLGGSGAFAINDAINHKADAYVSSDFKYHDFYKSENQILMLDIGHYESEQYTKPLISAYLTKKIINFAPALENAKVLISEVNTNPVQYF</sequence>
<evidence type="ECO:0000256" key="4">
    <source>
        <dbReference type="ARBA" id="ARBA00022723"/>
    </source>
</evidence>
<evidence type="ECO:0000256" key="3">
    <source>
        <dbReference type="ARBA" id="ARBA00022112"/>
    </source>
</evidence>
<feature type="binding site" evidence="6">
    <location>
        <position position="65"/>
    </location>
    <ligand>
        <name>a divalent metal cation</name>
        <dbReference type="ChEBI" id="CHEBI:60240"/>
        <label>1</label>
    </ligand>
</feature>
<dbReference type="InterPro" id="IPR017221">
    <property type="entry name" value="DUF34/NIF3_bac"/>
</dbReference>
<dbReference type="GO" id="GO:0046872">
    <property type="term" value="F:metal ion binding"/>
    <property type="evidence" value="ECO:0007669"/>
    <property type="project" value="UniProtKB-UniRule"/>
</dbReference>
<dbReference type="PANTHER" id="PTHR13799:SF14">
    <property type="entry name" value="GTP CYCLOHYDROLASE 1 TYPE 2 HOMOLOG"/>
    <property type="match status" value="1"/>
</dbReference>
<comment type="caution">
    <text evidence="7">The sequence shown here is derived from an EMBL/GenBank/DDBJ whole genome shotgun (WGS) entry which is preliminary data.</text>
</comment>
<proteinExistence type="inferred from homology"/>
<feature type="binding site" evidence="6">
    <location>
        <position position="331"/>
    </location>
    <ligand>
        <name>a divalent metal cation</name>
        <dbReference type="ChEBI" id="CHEBI:60240"/>
        <label>1</label>
    </ligand>
</feature>
<dbReference type="InterPro" id="IPR036069">
    <property type="entry name" value="DUF34/NIF3_sf"/>
</dbReference>
<dbReference type="AlphaFoldDB" id="A0A967AH54"/>
<dbReference type="EMBL" id="JAANAS010000035">
    <property type="protein sequence ID" value="NGZ89310.1"/>
    <property type="molecule type" value="Genomic_DNA"/>
</dbReference>
<evidence type="ECO:0000256" key="5">
    <source>
        <dbReference type="PIRNR" id="PIRNR037489"/>
    </source>
</evidence>
<dbReference type="Gene3D" id="3.30.70.120">
    <property type="match status" value="1"/>
</dbReference>
<dbReference type="RefSeq" id="WP_166399577.1">
    <property type="nucleotide sequence ID" value="NZ_JAANAS010000035.1"/>
</dbReference>
<dbReference type="FunFam" id="3.40.1390.30:FF:000001">
    <property type="entry name" value="GTP cyclohydrolase 1 type 2"/>
    <property type="match status" value="1"/>
</dbReference>
<feature type="binding site" evidence="6">
    <location>
        <position position="327"/>
    </location>
    <ligand>
        <name>a divalent metal cation</name>
        <dbReference type="ChEBI" id="CHEBI:60240"/>
        <label>1</label>
    </ligand>
</feature>
<accession>A0A967AH54</accession>
<organism evidence="7 8">
    <name type="scientific">Psychroflexus maritimus</name>
    <dbReference type="NCBI Taxonomy" id="2714865"/>
    <lineage>
        <taxon>Bacteria</taxon>
        <taxon>Pseudomonadati</taxon>
        <taxon>Bacteroidota</taxon>
        <taxon>Flavobacteriia</taxon>
        <taxon>Flavobacteriales</taxon>
        <taxon>Flavobacteriaceae</taxon>
        <taxon>Psychroflexus</taxon>
    </lineage>
</organism>
<evidence type="ECO:0000256" key="1">
    <source>
        <dbReference type="ARBA" id="ARBA00006964"/>
    </source>
</evidence>
<dbReference type="Proteomes" id="UP000643701">
    <property type="component" value="Unassembled WGS sequence"/>
</dbReference>
<evidence type="ECO:0000256" key="2">
    <source>
        <dbReference type="ARBA" id="ARBA00011643"/>
    </source>
</evidence>
<name>A0A967AH54_9FLAO</name>
<keyword evidence="8" id="KW-1185">Reference proteome</keyword>
<dbReference type="InterPro" id="IPR002678">
    <property type="entry name" value="DUF34/NIF3"/>
</dbReference>
<gene>
    <name evidence="7" type="ORF">G7034_03490</name>
</gene>
<dbReference type="PANTHER" id="PTHR13799">
    <property type="entry name" value="NGG1 INTERACTING FACTOR 3"/>
    <property type="match status" value="1"/>
</dbReference>
<keyword evidence="4 5" id="KW-0479">Metal-binding</keyword>
<dbReference type="NCBIfam" id="TIGR00486">
    <property type="entry name" value="YbgI_SA1388"/>
    <property type="match status" value="1"/>
</dbReference>
<dbReference type="GO" id="GO:0005737">
    <property type="term" value="C:cytoplasm"/>
    <property type="evidence" value="ECO:0007669"/>
    <property type="project" value="TreeGrafter"/>
</dbReference>
<reference evidence="7" key="1">
    <citation type="submission" date="2020-03" db="EMBL/GenBank/DDBJ databases">
        <title>Psychroflexus Maritimus sp. nov., isolate from marine sediment.</title>
        <authorList>
            <person name="Zhong Y.-L."/>
        </authorList>
    </citation>
    <scope>NUCLEOTIDE SEQUENCE</scope>
    <source>
        <strain evidence="7">C1</strain>
    </source>
</reference>
<dbReference type="PIRSF" id="PIRSF037489">
    <property type="entry name" value="UCP037489_NIF3_YqfO"/>
    <property type="match status" value="1"/>
</dbReference>
<comment type="subunit">
    <text evidence="2">Homohexamer.</text>
</comment>
<dbReference type="SUPFAM" id="SSF102705">
    <property type="entry name" value="NIF3 (NGG1p interacting factor 3)-like"/>
    <property type="match status" value="1"/>
</dbReference>
<dbReference type="InterPro" id="IPR015867">
    <property type="entry name" value="N-reg_PII/ATP_PRibTrfase_C"/>
</dbReference>
<protein>
    <recommendedName>
        <fullName evidence="3 5">GTP cyclohydrolase 1 type 2 homolog</fullName>
    </recommendedName>
</protein>
<comment type="similarity">
    <text evidence="1 5">Belongs to the GTP cyclohydrolase I type 2/NIF3 family.</text>
</comment>
<evidence type="ECO:0000313" key="8">
    <source>
        <dbReference type="Proteomes" id="UP000643701"/>
    </source>
</evidence>
<evidence type="ECO:0000256" key="6">
    <source>
        <dbReference type="PIRSR" id="PIRSR602678-1"/>
    </source>
</evidence>
<evidence type="ECO:0000313" key="7">
    <source>
        <dbReference type="EMBL" id="NGZ89310.1"/>
    </source>
</evidence>
<dbReference type="Gene3D" id="3.40.1390.30">
    <property type="entry name" value="NIF3 (NGG1p interacting factor 3)-like"/>
    <property type="match status" value="1"/>
</dbReference>
<feature type="binding site" evidence="6">
    <location>
        <position position="103"/>
    </location>
    <ligand>
        <name>a divalent metal cation</name>
        <dbReference type="ChEBI" id="CHEBI:60240"/>
        <label>1</label>
    </ligand>
</feature>